<comment type="caution">
    <text evidence="2">The sequence shown here is derived from an EMBL/GenBank/DDBJ whole genome shotgun (WGS) entry which is preliminary data.</text>
</comment>
<dbReference type="EMBL" id="PEBD01000008">
    <property type="protein sequence ID" value="PHV66951.1"/>
    <property type="molecule type" value="Genomic_DNA"/>
</dbReference>
<dbReference type="AlphaFoldDB" id="A0A2G3PMD6"/>
<evidence type="ECO:0000313" key="3">
    <source>
        <dbReference type="Proteomes" id="UP000225108"/>
    </source>
</evidence>
<sequence length="254" mass="27108">MSKIATARPSDAELIRTACMRVTDAMLAIEGSEPSPVTMVHLYDSQAFVLVPSDSAACALAWQAGSAGLPAMVEVTDLAPIELREQVRSLIWLNGALHSVPSDLERDLACEIATDHPSAGLLDIGHGYSLLRLNLTSAVLANSSGAASVSTPELAVAAPDPFWELEADWVAHLDEDHADLVAALSGRLPAELREGQVRPLGIDRFGVRLRIEGTESDSDVRLSFPRPVHDVFELSRALRALAGCPYINSLPGQS</sequence>
<dbReference type="InterPro" id="IPR019595">
    <property type="entry name" value="DUF2470"/>
</dbReference>
<feature type="domain" description="DUF2470" evidence="1">
    <location>
        <begin position="167"/>
        <end position="239"/>
    </location>
</feature>
<evidence type="ECO:0000259" key="1">
    <source>
        <dbReference type="Pfam" id="PF10615"/>
    </source>
</evidence>
<dbReference type="Pfam" id="PF10615">
    <property type="entry name" value="DUF2470"/>
    <property type="match status" value="1"/>
</dbReference>
<evidence type="ECO:0000313" key="2">
    <source>
        <dbReference type="EMBL" id="PHV66951.1"/>
    </source>
</evidence>
<accession>A0A2G3PMD6</accession>
<proteinExistence type="predicted"/>
<gene>
    <name evidence="2" type="ORF">CSW57_12000</name>
</gene>
<dbReference type="SUPFAM" id="SSF50475">
    <property type="entry name" value="FMN-binding split barrel"/>
    <property type="match status" value="1"/>
</dbReference>
<organism evidence="2 3">
    <name type="scientific">Williamsia marianensis</name>
    <dbReference type="NCBI Taxonomy" id="85044"/>
    <lineage>
        <taxon>Bacteria</taxon>
        <taxon>Bacillati</taxon>
        <taxon>Actinomycetota</taxon>
        <taxon>Actinomycetes</taxon>
        <taxon>Mycobacteriales</taxon>
        <taxon>Nocardiaceae</taxon>
        <taxon>Williamsia</taxon>
    </lineage>
</organism>
<dbReference type="Proteomes" id="UP000225108">
    <property type="component" value="Unassembled WGS sequence"/>
</dbReference>
<dbReference type="RefSeq" id="WP_099382954.1">
    <property type="nucleotide sequence ID" value="NZ_PEBD01000008.1"/>
</dbReference>
<name>A0A2G3PMD6_WILMA</name>
<dbReference type="Gene3D" id="3.20.180.10">
    <property type="entry name" value="PNP-oxidase-like"/>
    <property type="match status" value="1"/>
</dbReference>
<protein>
    <submittedName>
        <fullName evidence="2">DUF2470 domain-containing protein</fullName>
    </submittedName>
</protein>
<dbReference type="InterPro" id="IPR037119">
    <property type="entry name" value="Haem_oxidase_HugZ-like_sf"/>
</dbReference>
<reference evidence="2 3" key="1">
    <citation type="submission" date="2017-10" db="EMBL/GenBank/DDBJ databases">
        <title>The draft genome sequence of Williamsia sp. BULT 1.1 isolated from the semi-arid grassland soils from South Africa.</title>
        <authorList>
            <person name="Kabwe M.H."/>
            <person name="Govender N."/>
            <person name="Mutseka Lunga P."/>
            <person name="Vikram S."/>
            <person name="Makhalanyane T.P."/>
        </authorList>
    </citation>
    <scope>NUCLEOTIDE SEQUENCE [LARGE SCALE GENOMIC DNA]</scope>
    <source>
        <strain evidence="2 3">BULT 1.1</strain>
    </source>
</reference>